<evidence type="ECO:0000313" key="1">
    <source>
        <dbReference type="EMBL" id="CAB9528562.1"/>
    </source>
</evidence>
<organism evidence="1 2">
    <name type="scientific">Seminavis robusta</name>
    <dbReference type="NCBI Taxonomy" id="568900"/>
    <lineage>
        <taxon>Eukaryota</taxon>
        <taxon>Sar</taxon>
        <taxon>Stramenopiles</taxon>
        <taxon>Ochrophyta</taxon>
        <taxon>Bacillariophyta</taxon>
        <taxon>Bacillariophyceae</taxon>
        <taxon>Bacillariophycidae</taxon>
        <taxon>Naviculales</taxon>
        <taxon>Naviculaceae</taxon>
        <taxon>Seminavis</taxon>
    </lineage>
</organism>
<keyword evidence="2" id="KW-1185">Reference proteome</keyword>
<evidence type="ECO:0000313" key="2">
    <source>
        <dbReference type="Proteomes" id="UP001153069"/>
    </source>
</evidence>
<proteinExistence type="predicted"/>
<sequence>MMRRGRSDTIAAYADSLTVTRFPRVKSKQPFSATIQTLDGRQIPISFGKDTTAHSLHEKLLQETNLPTLSRKNANYYLLIHTSSGKVMDGSMFTSSGGQTVLTLGIEDGSIVYAILTNKPLRLTAPCSTVKKYDIPKTELRSLNTRQLKELALQVILRCEAEGWTSTDLKKKGTLLKPEDVTLYDLVEHYVKPITAERQCSYVEMVSSKEKSPTYYVSHYWGDSVLGKIACLLQHAKDHMDDGSFTYWICAYANNQHKLQQEINSHGDPIETSFFRAIQLSQGTVSIMDQHRICFARIWCAFEIFLALRDMNSNSNSSNNNSWDRQQQEEDVPYMYEIYTVKATPDNRHDNACLGLRDVNVFGGAQYGAKGKPPFPCCTEMLDICIEKAAATRDNDRRSILNYICGGRAAAVSNEEPPSGHCAYQEINNLLRARIALSTYQAALAQQQPMEKYRNAIRHHPNLKRLSMNFYEFDPFVEEARHFMAAALPEGLESLQLYYGGLAFESSDEFARGLSRQTNLKEFTLLASHCSKLTSIDGLCDELARLPNLELLDLNFSSCTQLQSIDSLAALIPNIQSLRYCYLNISECTRLTSLDSFSQNKAWGSNLQRFSLDARWCSMFLGIDSKGAEAFFKRLCGLRENKSCKVRLVLSGCKGQRAYNFFSTAPGH</sequence>
<dbReference type="EMBL" id="CAICTM010002254">
    <property type="protein sequence ID" value="CAB9528562.1"/>
    <property type="molecule type" value="Genomic_DNA"/>
</dbReference>
<dbReference type="SUPFAM" id="SSF54236">
    <property type="entry name" value="Ubiquitin-like"/>
    <property type="match status" value="1"/>
</dbReference>
<dbReference type="InterPro" id="IPR032675">
    <property type="entry name" value="LRR_dom_sf"/>
</dbReference>
<dbReference type="Gene3D" id="3.80.10.10">
    <property type="entry name" value="Ribonuclease Inhibitor"/>
    <property type="match status" value="1"/>
</dbReference>
<dbReference type="SUPFAM" id="SSF52047">
    <property type="entry name" value="RNI-like"/>
    <property type="match status" value="1"/>
</dbReference>
<dbReference type="AlphaFoldDB" id="A0A9N8EUR8"/>
<gene>
    <name evidence="1" type="ORF">SEMRO_2256_G321020.1</name>
</gene>
<dbReference type="OrthoDB" id="421209at2759"/>
<reference evidence="1" key="1">
    <citation type="submission" date="2020-06" db="EMBL/GenBank/DDBJ databases">
        <authorList>
            <consortium name="Plant Systems Biology data submission"/>
        </authorList>
    </citation>
    <scope>NUCLEOTIDE SEQUENCE</scope>
    <source>
        <strain evidence="1">D6</strain>
    </source>
</reference>
<protein>
    <submittedName>
        <fullName evidence="1">Uncharacterized protein</fullName>
    </submittedName>
</protein>
<dbReference type="InterPro" id="IPR029071">
    <property type="entry name" value="Ubiquitin-like_domsf"/>
</dbReference>
<comment type="caution">
    <text evidence="1">The sequence shown here is derived from an EMBL/GenBank/DDBJ whole genome shotgun (WGS) entry which is preliminary data.</text>
</comment>
<name>A0A9N8EUR8_9STRA</name>
<dbReference type="Proteomes" id="UP001153069">
    <property type="component" value="Unassembled WGS sequence"/>
</dbReference>
<accession>A0A9N8EUR8</accession>